<proteinExistence type="predicted"/>
<organism evidence="2">
    <name type="scientific">viral metagenome</name>
    <dbReference type="NCBI Taxonomy" id="1070528"/>
    <lineage>
        <taxon>unclassified sequences</taxon>
        <taxon>metagenomes</taxon>
        <taxon>organismal metagenomes</taxon>
    </lineage>
</organism>
<evidence type="ECO:0000256" key="1">
    <source>
        <dbReference type="SAM" id="MobiDB-lite"/>
    </source>
</evidence>
<name>A0A6C0JS53_9ZZZZ</name>
<sequence length="281" mass="32351">MSQVCDYTKPFVKGDWNISEPIESTNPSYTSICLYIKYKGQREFIIKLPKVFAYGFQKEEGSIRDYAFTYLLDEVVDPEKKVPLDTFFNSLDAYASEKIVEYATKAIKQYENKEKNITLSLSLAKDLLDPTKRKPIFTYSTEKEPGASSKRHYIKYDPQNIKKNRTKVQFRDNFGKTITFEDVSCITSNVGSNGPKKGWYELNVTLPFIFLGNRPKEDYKSGFNVSLVHLKFEMKPEDSADDHFKYDKPVSQKEDHPAETAETAETAEPAEPAEFIDEIIE</sequence>
<dbReference type="AlphaFoldDB" id="A0A6C0JS53"/>
<feature type="region of interest" description="Disordered" evidence="1">
    <location>
        <begin position="239"/>
        <end position="281"/>
    </location>
</feature>
<dbReference type="EMBL" id="MN740686">
    <property type="protein sequence ID" value="QHU07731.1"/>
    <property type="molecule type" value="Genomic_DNA"/>
</dbReference>
<evidence type="ECO:0000313" key="2">
    <source>
        <dbReference type="EMBL" id="QHU07731.1"/>
    </source>
</evidence>
<accession>A0A6C0JS53</accession>
<protein>
    <submittedName>
        <fullName evidence="2">Uncharacterized protein</fullName>
    </submittedName>
</protein>
<reference evidence="2" key="1">
    <citation type="journal article" date="2020" name="Nature">
        <title>Giant virus diversity and host interactions through global metagenomics.</title>
        <authorList>
            <person name="Schulz F."/>
            <person name="Roux S."/>
            <person name="Paez-Espino D."/>
            <person name="Jungbluth S."/>
            <person name="Walsh D.A."/>
            <person name="Denef V.J."/>
            <person name="McMahon K.D."/>
            <person name="Konstantinidis K.T."/>
            <person name="Eloe-Fadrosh E.A."/>
            <person name="Kyrpides N.C."/>
            <person name="Woyke T."/>
        </authorList>
    </citation>
    <scope>NUCLEOTIDE SEQUENCE</scope>
    <source>
        <strain evidence="2">GVMAG-S-1041349-163</strain>
    </source>
</reference>
<feature type="compositionally biased region" description="Basic and acidic residues" evidence="1">
    <location>
        <begin position="239"/>
        <end position="259"/>
    </location>
</feature>
<feature type="compositionally biased region" description="Low complexity" evidence="1">
    <location>
        <begin position="260"/>
        <end position="273"/>
    </location>
</feature>